<protein>
    <submittedName>
        <fullName evidence="1">Uncharacterized protein</fullName>
    </submittedName>
</protein>
<organism evidence="1 2">
    <name type="scientific">Meloidogyne enterolobii</name>
    <name type="common">Root-knot nematode worm</name>
    <name type="synonym">Meloidogyne mayaguensis</name>
    <dbReference type="NCBI Taxonomy" id="390850"/>
    <lineage>
        <taxon>Eukaryota</taxon>
        <taxon>Metazoa</taxon>
        <taxon>Ecdysozoa</taxon>
        <taxon>Nematoda</taxon>
        <taxon>Chromadorea</taxon>
        <taxon>Rhabditida</taxon>
        <taxon>Tylenchina</taxon>
        <taxon>Tylenchomorpha</taxon>
        <taxon>Tylenchoidea</taxon>
        <taxon>Meloidogynidae</taxon>
        <taxon>Meloidogyninae</taxon>
        <taxon>Meloidogyne</taxon>
    </lineage>
</organism>
<comment type="caution">
    <text evidence="1">The sequence shown here is derived from an EMBL/GenBank/DDBJ whole genome shotgun (WGS) entry which is preliminary data.</text>
</comment>
<evidence type="ECO:0000313" key="2">
    <source>
        <dbReference type="Proteomes" id="UP001497535"/>
    </source>
</evidence>
<reference evidence="1" key="1">
    <citation type="submission" date="2023-11" db="EMBL/GenBank/DDBJ databases">
        <authorList>
            <person name="Poullet M."/>
        </authorList>
    </citation>
    <scope>NUCLEOTIDE SEQUENCE</scope>
    <source>
        <strain evidence="1">E1834</strain>
    </source>
</reference>
<dbReference type="Proteomes" id="UP001497535">
    <property type="component" value="Unassembled WGS sequence"/>
</dbReference>
<name>A0ACB0XRU2_MELEN</name>
<gene>
    <name evidence="1" type="ORF">MENTE1834_LOCUS2729</name>
</gene>
<dbReference type="EMBL" id="CAVMJV010000002">
    <property type="protein sequence ID" value="CAK5014507.1"/>
    <property type="molecule type" value="Genomic_DNA"/>
</dbReference>
<accession>A0ACB0XRU2</accession>
<keyword evidence="2" id="KW-1185">Reference proteome</keyword>
<evidence type="ECO:0000313" key="1">
    <source>
        <dbReference type="EMBL" id="CAK5014507.1"/>
    </source>
</evidence>
<proteinExistence type="predicted"/>
<sequence length="123" mass="14604">MDTINQLQLPHPIITMDIKVPHLVENFRHQKKLNRLPKSQQKHQRKSLEMKVVRILTRVGRKKGQEKQKGQKKEQEGVQKKEQEGIQKKGQMQGQMKGQIKAQRKVQMQDQKRAVMRKTMKMM</sequence>